<organism evidence="1 2">
    <name type="scientific">Grus japonensis</name>
    <name type="common">Japanese crane</name>
    <name type="synonym">Red-crowned crane</name>
    <dbReference type="NCBI Taxonomy" id="30415"/>
    <lineage>
        <taxon>Eukaryota</taxon>
        <taxon>Metazoa</taxon>
        <taxon>Chordata</taxon>
        <taxon>Craniata</taxon>
        <taxon>Vertebrata</taxon>
        <taxon>Euteleostomi</taxon>
        <taxon>Archelosauria</taxon>
        <taxon>Archosauria</taxon>
        <taxon>Dinosauria</taxon>
        <taxon>Saurischia</taxon>
        <taxon>Theropoda</taxon>
        <taxon>Coelurosauria</taxon>
        <taxon>Aves</taxon>
        <taxon>Neognathae</taxon>
        <taxon>Neoaves</taxon>
        <taxon>Gruiformes</taxon>
        <taxon>Gruidae</taxon>
        <taxon>Grus</taxon>
    </lineage>
</organism>
<gene>
    <name evidence="1" type="ORF">GRJ2_000049900</name>
</gene>
<keyword evidence="2" id="KW-1185">Reference proteome</keyword>
<dbReference type="EMBL" id="BAAFJT010000001">
    <property type="protein sequence ID" value="GAB0175847.1"/>
    <property type="molecule type" value="Genomic_DNA"/>
</dbReference>
<reference evidence="1 2" key="1">
    <citation type="submission" date="2024-06" db="EMBL/GenBank/DDBJ databases">
        <title>The draft genome of Grus japonensis, version 3.</title>
        <authorList>
            <person name="Nabeshima K."/>
            <person name="Suzuki S."/>
            <person name="Onuma M."/>
        </authorList>
    </citation>
    <scope>NUCLEOTIDE SEQUENCE [LARGE SCALE GENOMIC DNA]</scope>
    <source>
        <strain evidence="1 2">451A</strain>
    </source>
</reference>
<evidence type="ECO:0000313" key="1">
    <source>
        <dbReference type="EMBL" id="GAB0175847.1"/>
    </source>
</evidence>
<proteinExistence type="predicted"/>
<dbReference type="AlphaFoldDB" id="A0ABC9VT69"/>
<dbReference type="Proteomes" id="UP001623348">
    <property type="component" value="Unassembled WGS sequence"/>
</dbReference>
<comment type="caution">
    <text evidence="1">The sequence shown here is derived from an EMBL/GenBank/DDBJ whole genome shotgun (WGS) entry which is preliminary data.</text>
</comment>
<protein>
    <submittedName>
        <fullName evidence="1">cAMP-dependent protein kinase inhibitor alpha</fullName>
    </submittedName>
</protein>
<evidence type="ECO:0000313" key="2">
    <source>
        <dbReference type="Proteomes" id="UP001623348"/>
    </source>
</evidence>
<dbReference type="GO" id="GO:0004860">
    <property type="term" value="F:protein kinase inhibitor activity"/>
    <property type="evidence" value="ECO:0007669"/>
    <property type="project" value="UniProtKB-KW"/>
</dbReference>
<name>A0ABC9VT69_GRUJA</name>
<sequence length="210" mass="23915">MEQILLEDMLKPMEDREVIRDNRYGFTKSKLSLTNLVVFYNVMTASVDKGRAMDVIYLDFYKAFDCGIVCTLSKFADDTKLGGAVDSLEGRDAIERNRGKFEEWAYVNTMKFNKAKCKVLHLGLSNPQHQYRLGDEWIESSPMEKGLEILVDAKLDMRQKCMLVAQKTRRILGCTTRSAASILRWVILALYSTLVRPPPAVLHPVLGFPT</sequence>
<dbReference type="PANTHER" id="PTHR33332">
    <property type="entry name" value="REVERSE TRANSCRIPTASE DOMAIN-CONTAINING PROTEIN"/>
    <property type="match status" value="1"/>
</dbReference>
<accession>A0ABC9VT69</accession>
<keyword evidence="1" id="KW-0649">Protein kinase inhibitor</keyword>